<comment type="caution">
    <text evidence="3">The sequence shown here is derived from an EMBL/GenBank/DDBJ whole genome shotgun (WGS) entry which is preliminary data.</text>
</comment>
<accession>A0A1C0AQL5</accession>
<gene>
    <name evidence="3" type="ORF">BCR15_13815</name>
</gene>
<protein>
    <recommendedName>
        <fullName evidence="2">Tetracyclin repressor-like C-terminal domain-containing protein</fullName>
    </recommendedName>
</protein>
<evidence type="ECO:0000313" key="4">
    <source>
        <dbReference type="Proteomes" id="UP000093501"/>
    </source>
</evidence>
<proteinExistence type="predicted"/>
<dbReference type="Gene3D" id="1.10.357.10">
    <property type="entry name" value="Tetracycline Repressor, domain 2"/>
    <property type="match status" value="1"/>
</dbReference>
<name>A0A1C0AQL5_9ACTN</name>
<feature type="compositionally biased region" description="Polar residues" evidence="1">
    <location>
        <begin position="155"/>
        <end position="165"/>
    </location>
</feature>
<keyword evidence="4" id="KW-1185">Reference proteome</keyword>
<reference evidence="4" key="1">
    <citation type="submission" date="2016-07" db="EMBL/GenBank/DDBJ databases">
        <authorList>
            <person name="Florea S."/>
            <person name="Webb J.S."/>
            <person name="Jaromczyk J."/>
            <person name="Schardl C.L."/>
        </authorList>
    </citation>
    <scope>NUCLEOTIDE SEQUENCE [LARGE SCALE GENOMIC DNA]</scope>
    <source>
        <strain evidence="4">IPBSL-7</strain>
    </source>
</reference>
<feature type="compositionally biased region" description="Low complexity" evidence="1">
    <location>
        <begin position="180"/>
        <end position="190"/>
    </location>
</feature>
<feature type="compositionally biased region" description="Pro residues" evidence="1">
    <location>
        <begin position="196"/>
        <end position="205"/>
    </location>
</feature>
<dbReference type="InterPro" id="IPR009057">
    <property type="entry name" value="Homeodomain-like_sf"/>
</dbReference>
<dbReference type="SUPFAM" id="SSF46689">
    <property type="entry name" value="Homeodomain-like"/>
    <property type="match status" value="1"/>
</dbReference>
<feature type="domain" description="Tetracyclin repressor-like C-terminal" evidence="2">
    <location>
        <begin position="90"/>
        <end position="144"/>
    </location>
</feature>
<dbReference type="Proteomes" id="UP000093501">
    <property type="component" value="Unassembled WGS sequence"/>
</dbReference>
<feature type="region of interest" description="Disordered" evidence="1">
    <location>
        <begin position="150"/>
        <end position="205"/>
    </location>
</feature>
<dbReference type="AlphaFoldDB" id="A0A1C0AQL5"/>
<organism evidence="3 4">
    <name type="scientific">Tessaracoccus lapidicaptus</name>
    <dbReference type="NCBI Taxonomy" id="1427523"/>
    <lineage>
        <taxon>Bacteria</taxon>
        <taxon>Bacillati</taxon>
        <taxon>Actinomycetota</taxon>
        <taxon>Actinomycetes</taxon>
        <taxon>Propionibacteriales</taxon>
        <taxon>Propionibacteriaceae</taxon>
        <taxon>Tessaracoccus</taxon>
    </lineage>
</organism>
<dbReference type="Pfam" id="PF17929">
    <property type="entry name" value="TetR_C_34"/>
    <property type="match status" value="1"/>
</dbReference>
<evidence type="ECO:0000256" key="1">
    <source>
        <dbReference type="SAM" id="MobiDB-lite"/>
    </source>
</evidence>
<dbReference type="InterPro" id="IPR041483">
    <property type="entry name" value="TetR_C_34"/>
</dbReference>
<evidence type="ECO:0000259" key="2">
    <source>
        <dbReference type="Pfam" id="PF17929"/>
    </source>
</evidence>
<evidence type="ECO:0000313" key="3">
    <source>
        <dbReference type="EMBL" id="OCL36704.1"/>
    </source>
</evidence>
<sequence>MTRADEQRDQRRHEILATTRADAHGQDGRRTVADISLNEIARQVGLAKSNVLRYFGSREAILLAQEYDAWVDAVCDALPRAGEPDQVERVSGVLAATAAEQPLLCELLIAAPTVLEHNVTSDEVIAFKLAVQASMQRLLVALTTDHGEWDPPPGINSSAACTPSSLVCGRSPTPPRRSSRPWPASHASRPYHTGWRPPPVKHSPP</sequence>
<dbReference type="EMBL" id="MBQD01000008">
    <property type="protein sequence ID" value="OCL36704.1"/>
    <property type="molecule type" value="Genomic_DNA"/>
</dbReference>